<reference evidence="2 5" key="2">
    <citation type="submission" date="2020-07" db="EMBL/GenBank/DDBJ databases">
        <authorList>
            <person name="Feng H."/>
        </authorList>
    </citation>
    <scope>NUCLEOTIDE SEQUENCE [LARGE SCALE GENOMIC DNA]</scope>
    <source>
        <strain evidence="5">s-12</strain>
        <strain evidence="2">S-12</strain>
    </source>
</reference>
<feature type="domain" description="Integrase catalytic" evidence="1">
    <location>
        <begin position="4"/>
        <end position="44"/>
    </location>
</feature>
<protein>
    <submittedName>
        <fullName evidence="3">IS3 family transposase</fullName>
    </submittedName>
</protein>
<organism evidence="3 4">
    <name type="scientific">Bacillus aquiflavi</name>
    <dbReference type="NCBI Taxonomy" id="2672567"/>
    <lineage>
        <taxon>Bacteria</taxon>
        <taxon>Bacillati</taxon>
        <taxon>Bacillota</taxon>
        <taxon>Bacilli</taxon>
        <taxon>Bacillales</taxon>
        <taxon>Bacillaceae</taxon>
        <taxon>Bacillus</taxon>
    </lineage>
</organism>
<comment type="caution">
    <text evidence="3">The sequence shown here is derived from an EMBL/GenBank/DDBJ whole genome shotgun (WGS) entry which is preliminary data.</text>
</comment>
<dbReference type="EMBL" id="JAAIWN010000037">
    <property type="protein sequence ID" value="NEY82543.1"/>
    <property type="molecule type" value="Genomic_DNA"/>
</dbReference>
<dbReference type="Pfam" id="PF13333">
    <property type="entry name" value="rve_2"/>
    <property type="match status" value="1"/>
</dbReference>
<dbReference type="Proteomes" id="UP000570010">
    <property type="component" value="Unassembled WGS sequence"/>
</dbReference>
<evidence type="ECO:0000313" key="3">
    <source>
        <dbReference type="EMBL" id="NEY82543.1"/>
    </source>
</evidence>
<gene>
    <name evidence="3" type="ORF">G4D64_13765</name>
    <name evidence="2" type="ORF">H1Z61_14040</name>
</gene>
<dbReference type="EMBL" id="JACEIO010000037">
    <property type="protein sequence ID" value="MBA4538224.1"/>
    <property type="molecule type" value="Genomic_DNA"/>
</dbReference>
<evidence type="ECO:0000313" key="5">
    <source>
        <dbReference type="Proteomes" id="UP000570010"/>
    </source>
</evidence>
<evidence type="ECO:0000259" key="1">
    <source>
        <dbReference type="Pfam" id="PF13333"/>
    </source>
</evidence>
<dbReference type="InterPro" id="IPR001584">
    <property type="entry name" value="Integrase_cat-core"/>
</dbReference>
<reference evidence="3 4" key="1">
    <citation type="submission" date="2020-02" db="EMBL/GenBank/DDBJ databases">
        <title>Bacillus aquiflavi sp. nov., isolated from yellow water of strong flavor Chinese baijiu in Yibin region of China.</title>
        <authorList>
            <person name="Xie J."/>
        </authorList>
    </citation>
    <scope>NUCLEOTIDE SEQUENCE [LARGE SCALE GENOMIC DNA]</scope>
    <source>
        <strain evidence="3 4">3H-10</strain>
    </source>
</reference>
<dbReference type="Proteomes" id="UP000472971">
    <property type="component" value="Unassembled WGS sequence"/>
</dbReference>
<keyword evidence="4" id="KW-1185">Reference proteome</keyword>
<sequence length="45" mass="5583">MLFEKYESFEKLSKAIEEYIHFCNHKRLQKRLNDLNSMKYRAKTT</sequence>
<evidence type="ECO:0000313" key="2">
    <source>
        <dbReference type="EMBL" id="MBA4538224.1"/>
    </source>
</evidence>
<accession>A0A6B3W3M7</accession>
<proteinExistence type="predicted"/>
<dbReference type="AlphaFoldDB" id="A0A6B3W3M7"/>
<name>A0A6B3W3M7_9BACI</name>
<dbReference type="GO" id="GO:0015074">
    <property type="term" value="P:DNA integration"/>
    <property type="evidence" value="ECO:0007669"/>
    <property type="project" value="InterPro"/>
</dbReference>
<evidence type="ECO:0000313" key="4">
    <source>
        <dbReference type="Proteomes" id="UP000472971"/>
    </source>
</evidence>